<dbReference type="InterPro" id="IPR001789">
    <property type="entry name" value="Sig_transdc_resp-reg_receiver"/>
</dbReference>
<keyword evidence="6" id="KW-1185">Reference proteome</keyword>
<dbReference type="Proteomes" id="UP000246278">
    <property type="component" value="Unassembled WGS sequence"/>
</dbReference>
<reference evidence="6" key="1">
    <citation type="submission" date="2017-10" db="EMBL/GenBank/DDBJ databases">
        <authorList>
            <person name="Gaisin V.A."/>
            <person name="Rysina M.S."/>
            <person name="Grouzdev D.S."/>
        </authorList>
    </citation>
    <scope>NUCLEOTIDE SEQUENCE [LARGE SCALE GENOMIC DNA]</scope>
    <source>
        <strain evidence="6">V1</strain>
    </source>
</reference>
<dbReference type="RefSeq" id="WP_110022260.1">
    <property type="nucleotide sequence ID" value="NZ_PDNZ01000001.1"/>
</dbReference>
<evidence type="ECO:0000313" key="6">
    <source>
        <dbReference type="Proteomes" id="UP000246278"/>
    </source>
</evidence>
<dbReference type="EMBL" id="PDNZ01000001">
    <property type="protein sequence ID" value="PWW83380.1"/>
    <property type="molecule type" value="Genomic_DNA"/>
</dbReference>
<evidence type="ECO:0000256" key="3">
    <source>
        <dbReference type="PROSITE-ProRule" id="PRU00169"/>
    </source>
</evidence>
<feature type="modified residue" description="4-aspartylphosphate" evidence="3">
    <location>
        <position position="56"/>
    </location>
</feature>
<dbReference type="PANTHER" id="PTHR44591">
    <property type="entry name" value="STRESS RESPONSE REGULATOR PROTEIN 1"/>
    <property type="match status" value="1"/>
</dbReference>
<dbReference type="Pfam" id="PF00072">
    <property type="entry name" value="Response_reg"/>
    <property type="match status" value="1"/>
</dbReference>
<proteinExistence type="predicted"/>
<keyword evidence="2" id="KW-0902">Two-component regulatory system</keyword>
<evidence type="ECO:0000259" key="4">
    <source>
        <dbReference type="PROSITE" id="PS50110"/>
    </source>
</evidence>
<name>A0A317TA62_9CHLB</name>
<sequence length="124" mass="14334">MKHNGQSILVVDDQSSTRRLISYSLQKAGYRVIEAVNGKEALEQCFRSVPDLILCDIMMPEMNGFEFREKLLQNERFRSVPFVFLSARAQTEELSEAKRLYPQGYITKPVEPEIIVETVKNHLK</sequence>
<organism evidence="5 6">
    <name type="scientific">Prosthecochloris marina</name>
    <dbReference type="NCBI Taxonomy" id="2017681"/>
    <lineage>
        <taxon>Bacteria</taxon>
        <taxon>Pseudomonadati</taxon>
        <taxon>Chlorobiota</taxon>
        <taxon>Chlorobiia</taxon>
        <taxon>Chlorobiales</taxon>
        <taxon>Chlorobiaceae</taxon>
        <taxon>Prosthecochloris</taxon>
    </lineage>
</organism>
<dbReference type="Gene3D" id="3.40.50.2300">
    <property type="match status" value="1"/>
</dbReference>
<evidence type="ECO:0000256" key="2">
    <source>
        <dbReference type="ARBA" id="ARBA00023012"/>
    </source>
</evidence>
<comment type="caution">
    <text evidence="5">The sequence shown here is derived from an EMBL/GenBank/DDBJ whole genome shotgun (WGS) entry which is preliminary data.</text>
</comment>
<dbReference type="SMART" id="SM00448">
    <property type="entry name" value="REC"/>
    <property type="match status" value="1"/>
</dbReference>
<evidence type="ECO:0000313" key="5">
    <source>
        <dbReference type="EMBL" id="PWW83380.1"/>
    </source>
</evidence>
<evidence type="ECO:0000256" key="1">
    <source>
        <dbReference type="ARBA" id="ARBA00022553"/>
    </source>
</evidence>
<dbReference type="GO" id="GO:0000160">
    <property type="term" value="P:phosphorelay signal transduction system"/>
    <property type="evidence" value="ECO:0007669"/>
    <property type="project" value="UniProtKB-KW"/>
</dbReference>
<dbReference type="SUPFAM" id="SSF52172">
    <property type="entry name" value="CheY-like"/>
    <property type="match status" value="1"/>
</dbReference>
<dbReference type="OrthoDB" id="9789181at2"/>
<dbReference type="AlphaFoldDB" id="A0A317TA62"/>
<dbReference type="InterPro" id="IPR050595">
    <property type="entry name" value="Bact_response_regulator"/>
</dbReference>
<dbReference type="PROSITE" id="PS50110">
    <property type="entry name" value="RESPONSE_REGULATORY"/>
    <property type="match status" value="1"/>
</dbReference>
<dbReference type="PANTHER" id="PTHR44591:SF14">
    <property type="entry name" value="PROTEIN PILG"/>
    <property type="match status" value="1"/>
</dbReference>
<feature type="domain" description="Response regulatory" evidence="4">
    <location>
        <begin position="7"/>
        <end position="123"/>
    </location>
</feature>
<accession>A0A317TA62</accession>
<keyword evidence="1 3" id="KW-0597">Phosphoprotein</keyword>
<gene>
    <name evidence="5" type="ORF">CR164_02170</name>
</gene>
<protein>
    <recommendedName>
        <fullName evidence="4">Response regulatory domain-containing protein</fullName>
    </recommendedName>
</protein>
<dbReference type="InterPro" id="IPR011006">
    <property type="entry name" value="CheY-like_superfamily"/>
</dbReference>